<dbReference type="PANTHER" id="PTHR30126:SF39">
    <property type="entry name" value="HTH-TYPE TRANSCRIPTIONAL REGULATOR CYSL"/>
    <property type="match status" value="1"/>
</dbReference>
<keyword evidence="4" id="KW-0804">Transcription</keyword>
<dbReference type="SUPFAM" id="SSF53850">
    <property type="entry name" value="Periplasmic binding protein-like II"/>
    <property type="match status" value="1"/>
</dbReference>
<dbReference type="AlphaFoldDB" id="A0A1G9XBX2"/>
<evidence type="ECO:0000256" key="2">
    <source>
        <dbReference type="ARBA" id="ARBA00023015"/>
    </source>
</evidence>
<evidence type="ECO:0000313" key="7">
    <source>
        <dbReference type="Proteomes" id="UP000199309"/>
    </source>
</evidence>
<dbReference type="STRING" id="349095.SAMN05660299_01804"/>
<dbReference type="Gene3D" id="1.10.10.10">
    <property type="entry name" value="Winged helix-like DNA-binding domain superfamily/Winged helix DNA-binding domain"/>
    <property type="match status" value="1"/>
</dbReference>
<dbReference type="GO" id="GO:0000976">
    <property type="term" value="F:transcription cis-regulatory region binding"/>
    <property type="evidence" value="ECO:0007669"/>
    <property type="project" value="TreeGrafter"/>
</dbReference>
<dbReference type="InterPro" id="IPR036390">
    <property type="entry name" value="WH_DNA-bd_sf"/>
</dbReference>
<evidence type="ECO:0000259" key="5">
    <source>
        <dbReference type="PROSITE" id="PS50931"/>
    </source>
</evidence>
<gene>
    <name evidence="6" type="ORF">SAMN05660299_01804</name>
</gene>
<dbReference type="PANTHER" id="PTHR30126">
    <property type="entry name" value="HTH-TYPE TRANSCRIPTIONAL REGULATOR"/>
    <property type="match status" value="1"/>
</dbReference>
<dbReference type="Proteomes" id="UP000199309">
    <property type="component" value="Unassembled WGS sequence"/>
</dbReference>
<dbReference type="PROSITE" id="PS50931">
    <property type="entry name" value="HTH_LYSR"/>
    <property type="match status" value="1"/>
</dbReference>
<keyword evidence="2" id="KW-0805">Transcription regulation</keyword>
<dbReference type="GO" id="GO:0003700">
    <property type="term" value="F:DNA-binding transcription factor activity"/>
    <property type="evidence" value="ECO:0007669"/>
    <property type="project" value="InterPro"/>
</dbReference>
<dbReference type="InterPro" id="IPR036388">
    <property type="entry name" value="WH-like_DNA-bd_sf"/>
</dbReference>
<keyword evidence="7" id="KW-1185">Reference proteome</keyword>
<dbReference type="Pfam" id="PF00126">
    <property type="entry name" value="HTH_1"/>
    <property type="match status" value="1"/>
</dbReference>
<sequence length="291" mass="33632">MLDFRIHTFLCVCRHMNYTKAAAELRITQPAVSQHIRYLEKEYGAKLFSYTGKHLALTQAGHILLNAAATIRHDDSMLKQRLQDLQRNNKSIAMGATHTIGEFCIVDKLAEFLNRNPNLNLRLEIADTEYLLKLVDEGKIDFAIVEGFFEVCEYDTLPFSEEPLIAVCGPDYPAEDITVWKDLLKMRIIIREKGAGARDLLERHLAEHNLTIEDFAYRVEAGSPKAIKEMVSRNCGVAFLYEHSVRRELEQGLLRQVPIRHFNVRHAFSFLWRKGSMHKQTFKDIFKQLKN</sequence>
<protein>
    <submittedName>
        <fullName evidence="6">DNA-binding transcriptional regulator, LysR family</fullName>
    </submittedName>
</protein>
<dbReference type="InterPro" id="IPR005119">
    <property type="entry name" value="LysR_subst-bd"/>
</dbReference>
<evidence type="ECO:0000313" key="6">
    <source>
        <dbReference type="EMBL" id="SDM94238.1"/>
    </source>
</evidence>
<comment type="similarity">
    <text evidence="1">Belongs to the LysR transcriptional regulatory family.</text>
</comment>
<dbReference type="Gene3D" id="3.40.190.10">
    <property type="entry name" value="Periplasmic binding protein-like II"/>
    <property type="match status" value="2"/>
</dbReference>
<dbReference type="InterPro" id="IPR000847">
    <property type="entry name" value="LysR_HTH_N"/>
</dbReference>
<organism evidence="6 7">
    <name type="scientific">Megasphaera paucivorans</name>
    <dbReference type="NCBI Taxonomy" id="349095"/>
    <lineage>
        <taxon>Bacteria</taxon>
        <taxon>Bacillati</taxon>
        <taxon>Bacillota</taxon>
        <taxon>Negativicutes</taxon>
        <taxon>Veillonellales</taxon>
        <taxon>Veillonellaceae</taxon>
        <taxon>Megasphaera</taxon>
    </lineage>
</organism>
<dbReference type="EMBL" id="FNHQ01000017">
    <property type="protein sequence ID" value="SDM94238.1"/>
    <property type="molecule type" value="Genomic_DNA"/>
</dbReference>
<name>A0A1G9XBX2_9FIRM</name>
<reference evidence="6 7" key="1">
    <citation type="submission" date="2016-10" db="EMBL/GenBank/DDBJ databases">
        <authorList>
            <person name="de Groot N.N."/>
        </authorList>
    </citation>
    <scope>NUCLEOTIDE SEQUENCE [LARGE SCALE GENOMIC DNA]</scope>
    <source>
        <strain evidence="6 7">DSM 16981</strain>
    </source>
</reference>
<dbReference type="PRINTS" id="PR00039">
    <property type="entry name" value="HTHLYSR"/>
</dbReference>
<keyword evidence="3 6" id="KW-0238">DNA-binding</keyword>
<evidence type="ECO:0000256" key="3">
    <source>
        <dbReference type="ARBA" id="ARBA00023125"/>
    </source>
</evidence>
<dbReference type="RefSeq" id="WP_091650832.1">
    <property type="nucleotide sequence ID" value="NZ_FNHQ01000017.1"/>
</dbReference>
<evidence type="ECO:0000256" key="1">
    <source>
        <dbReference type="ARBA" id="ARBA00009437"/>
    </source>
</evidence>
<dbReference type="SUPFAM" id="SSF46785">
    <property type="entry name" value="Winged helix' DNA-binding domain"/>
    <property type="match status" value="1"/>
</dbReference>
<evidence type="ECO:0000256" key="4">
    <source>
        <dbReference type="ARBA" id="ARBA00023163"/>
    </source>
</evidence>
<accession>A0A1G9XBX2</accession>
<dbReference type="Pfam" id="PF03466">
    <property type="entry name" value="LysR_substrate"/>
    <property type="match status" value="1"/>
</dbReference>
<dbReference type="OrthoDB" id="9785745at2"/>
<proteinExistence type="inferred from homology"/>
<feature type="domain" description="HTH lysR-type" evidence="5">
    <location>
        <begin position="1"/>
        <end position="58"/>
    </location>
</feature>